<name>A0A210QQN2_MIZYE</name>
<evidence type="ECO:0000256" key="1">
    <source>
        <dbReference type="SAM" id="Coils"/>
    </source>
</evidence>
<dbReference type="AlphaFoldDB" id="A0A210QQN2"/>
<evidence type="ECO:0000256" key="2">
    <source>
        <dbReference type="SAM" id="MobiDB-lite"/>
    </source>
</evidence>
<feature type="compositionally biased region" description="Polar residues" evidence="2">
    <location>
        <begin position="200"/>
        <end position="212"/>
    </location>
</feature>
<sequence>MALVKPRRLDRSDYAFAEQGLQTHVLDILGSRENEVDLFRPSLADQHKVGFFTLDRCSQTDVTEVVDLKQMTEIIQILLQDVTNLRRDINFAKHVMQADYEKKLQEKALELYCRINDKVTQLERMHEDRVDTVRRAFRQQLADAIARISVLYSKNMENKIQREKSKRASDKDKLGEQYKEMQATIQRSEQVIAMLKMQLSHYQQQQHNNMETESPAPSDRPSNRTPSSYVSSVEELSIKSKSPDINPELEDLREEVSGMSRKINKLEKTIDTKEENITGLNQEIAKLKELIENEKAVSEKFKKETEDMKANAAQEQASSKRLMAKQKEEMKRIMDERMREAREEALLQAQEEANKMKDAEQNKLQILLDQKKRLEEMLLMEKKKNSQKSQHELDTEKFKKNEDRLRDEINRLKGEIEKIHKIWEKKFAILQQSMHALKDESYIRQTLQRQAATLHHASVSYAADTPVGIMASSKNAAAMKKPVIPDIHKKTAGQTPNVQGASADKDYISYTVSAPSGRGTAMMSVDEHQVMSDGEHELPSDIAPLPDPPVRKGRRSRQKQQLKEDLNEEEVDSRPTSQSHVVVVPSQA</sequence>
<reference evidence="4 5" key="1">
    <citation type="journal article" date="2017" name="Nat. Ecol. Evol.">
        <title>Scallop genome provides insights into evolution of bilaterian karyotype and development.</title>
        <authorList>
            <person name="Wang S."/>
            <person name="Zhang J."/>
            <person name="Jiao W."/>
            <person name="Li J."/>
            <person name="Xun X."/>
            <person name="Sun Y."/>
            <person name="Guo X."/>
            <person name="Huan P."/>
            <person name="Dong B."/>
            <person name="Zhang L."/>
            <person name="Hu X."/>
            <person name="Sun X."/>
            <person name="Wang J."/>
            <person name="Zhao C."/>
            <person name="Wang Y."/>
            <person name="Wang D."/>
            <person name="Huang X."/>
            <person name="Wang R."/>
            <person name="Lv J."/>
            <person name="Li Y."/>
            <person name="Zhang Z."/>
            <person name="Liu B."/>
            <person name="Lu W."/>
            <person name="Hui Y."/>
            <person name="Liang J."/>
            <person name="Zhou Z."/>
            <person name="Hou R."/>
            <person name="Li X."/>
            <person name="Liu Y."/>
            <person name="Li H."/>
            <person name="Ning X."/>
            <person name="Lin Y."/>
            <person name="Zhao L."/>
            <person name="Xing Q."/>
            <person name="Dou J."/>
            <person name="Li Y."/>
            <person name="Mao J."/>
            <person name="Guo H."/>
            <person name="Dou H."/>
            <person name="Li T."/>
            <person name="Mu C."/>
            <person name="Jiang W."/>
            <person name="Fu Q."/>
            <person name="Fu X."/>
            <person name="Miao Y."/>
            <person name="Liu J."/>
            <person name="Yu Q."/>
            <person name="Li R."/>
            <person name="Liao H."/>
            <person name="Li X."/>
            <person name="Kong Y."/>
            <person name="Jiang Z."/>
            <person name="Chourrout D."/>
            <person name="Li R."/>
            <person name="Bao Z."/>
        </authorList>
    </citation>
    <scope>NUCLEOTIDE SEQUENCE [LARGE SCALE GENOMIC DNA]</scope>
    <source>
        <strain evidence="4 5">PY_sf001</strain>
    </source>
</reference>
<accession>A0A210QQN2</accession>
<protein>
    <submittedName>
        <fullName evidence="4">Uncharacterized protein C10orf67</fullName>
    </submittedName>
</protein>
<dbReference type="Proteomes" id="UP000242188">
    <property type="component" value="Unassembled WGS sequence"/>
</dbReference>
<evidence type="ECO:0000313" key="5">
    <source>
        <dbReference type="Proteomes" id="UP000242188"/>
    </source>
</evidence>
<dbReference type="PANTHER" id="PTHR22382">
    <property type="entry name" value="RIKEN CDNA 4921504E06 GENE"/>
    <property type="match status" value="1"/>
</dbReference>
<feature type="compositionally biased region" description="Basic and acidic residues" evidence="2">
    <location>
        <begin position="530"/>
        <end position="539"/>
    </location>
</feature>
<dbReference type="STRING" id="6573.A0A210QQN2"/>
<keyword evidence="1" id="KW-0175">Coiled coil</keyword>
<dbReference type="InterPro" id="IPR040119">
    <property type="entry name" value="C10orf67-like"/>
</dbReference>
<evidence type="ECO:0000259" key="3">
    <source>
        <dbReference type="Pfam" id="PF15821"/>
    </source>
</evidence>
<dbReference type="InterPro" id="IPR031651">
    <property type="entry name" value="DUF4709"/>
</dbReference>
<evidence type="ECO:0000313" key="4">
    <source>
        <dbReference type="EMBL" id="OWF51040.1"/>
    </source>
</evidence>
<feature type="compositionally biased region" description="Basic residues" evidence="2">
    <location>
        <begin position="551"/>
        <end position="560"/>
    </location>
</feature>
<feature type="region of interest" description="Disordered" evidence="2">
    <location>
        <begin position="200"/>
        <end position="245"/>
    </location>
</feature>
<dbReference type="EMBL" id="NEDP02002403">
    <property type="protein sequence ID" value="OWF51040.1"/>
    <property type="molecule type" value="Genomic_DNA"/>
</dbReference>
<keyword evidence="5" id="KW-1185">Reference proteome</keyword>
<dbReference type="Pfam" id="PF15821">
    <property type="entry name" value="DUF4709"/>
    <property type="match status" value="1"/>
</dbReference>
<feature type="compositionally biased region" description="Polar residues" evidence="2">
    <location>
        <begin position="574"/>
        <end position="588"/>
    </location>
</feature>
<feature type="coiled-coil region" evidence="1">
    <location>
        <begin position="249"/>
        <end position="422"/>
    </location>
</feature>
<organism evidence="4 5">
    <name type="scientific">Mizuhopecten yessoensis</name>
    <name type="common">Japanese scallop</name>
    <name type="synonym">Patinopecten yessoensis</name>
    <dbReference type="NCBI Taxonomy" id="6573"/>
    <lineage>
        <taxon>Eukaryota</taxon>
        <taxon>Metazoa</taxon>
        <taxon>Spiralia</taxon>
        <taxon>Lophotrochozoa</taxon>
        <taxon>Mollusca</taxon>
        <taxon>Bivalvia</taxon>
        <taxon>Autobranchia</taxon>
        <taxon>Pteriomorphia</taxon>
        <taxon>Pectinida</taxon>
        <taxon>Pectinoidea</taxon>
        <taxon>Pectinidae</taxon>
        <taxon>Mizuhopecten</taxon>
    </lineage>
</organism>
<feature type="domain" description="DUF4709" evidence="3">
    <location>
        <begin position="40"/>
        <end position="148"/>
    </location>
</feature>
<feature type="region of interest" description="Disordered" evidence="2">
    <location>
        <begin position="530"/>
        <end position="588"/>
    </location>
</feature>
<dbReference type="PANTHER" id="PTHR22382:SF7">
    <property type="entry name" value="RIKEN CDNA 4921504E06 GENE"/>
    <property type="match status" value="1"/>
</dbReference>
<proteinExistence type="predicted"/>
<dbReference type="OrthoDB" id="10027521at2759"/>
<gene>
    <name evidence="4" type="ORF">KP79_PYT19578</name>
</gene>
<comment type="caution">
    <text evidence="4">The sequence shown here is derived from an EMBL/GenBank/DDBJ whole genome shotgun (WGS) entry which is preliminary data.</text>
</comment>